<protein>
    <recommendedName>
        <fullName evidence="4">Transmembrane protein</fullName>
    </recommendedName>
</protein>
<dbReference type="AlphaFoldDB" id="A0A0W0TBH3"/>
<feature type="transmembrane region" description="Helical" evidence="1">
    <location>
        <begin position="41"/>
        <end position="59"/>
    </location>
</feature>
<feature type="transmembrane region" description="Helical" evidence="1">
    <location>
        <begin position="142"/>
        <end position="166"/>
    </location>
</feature>
<evidence type="ECO:0000313" key="2">
    <source>
        <dbReference type="EMBL" id="KTC92972.1"/>
    </source>
</evidence>
<keyword evidence="1" id="KW-0472">Membrane</keyword>
<sequence>MLQHAKRLENASSTFFFFGFAISQLRYAPFFIAAFAKITSLLLYLVAYGLWLTACQLYPDHPRHQSEWYGFAQIKNQHQIAAILGGIAIIISVLAFIFPILALPASWFFVLSNCVWLISEYHKQQNPLPYDVDYSSERQSIYVTYASLITTMAFITAIATTVIAFFPAAMAITVVLSSVFAILIGAATFRYWAEYTFFEHNIDKKNGSYNTLLTNELAPRRLAKPELTEPALVQNVMSYPPILTRNLSISKSTSTLTQFVDDTTQPNTFNY</sequence>
<evidence type="ECO:0000256" key="1">
    <source>
        <dbReference type="SAM" id="Phobius"/>
    </source>
</evidence>
<proteinExistence type="predicted"/>
<evidence type="ECO:0000313" key="3">
    <source>
        <dbReference type="Proteomes" id="UP000054736"/>
    </source>
</evidence>
<dbReference type="OrthoDB" id="5651454at2"/>
<reference evidence="2 3" key="1">
    <citation type="submission" date="2015-11" db="EMBL/GenBank/DDBJ databases">
        <title>Genomic analysis of 38 Legionella species identifies large and diverse effector repertoires.</title>
        <authorList>
            <person name="Burstein D."/>
            <person name="Amaro F."/>
            <person name="Zusman T."/>
            <person name="Lifshitz Z."/>
            <person name="Cohen O."/>
            <person name="Gilbert J.A."/>
            <person name="Pupko T."/>
            <person name="Shuman H.A."/>
            <person name="Segal G."/>
        </authorList>
    </citation>
    <scope>NUCLEOTIDE SEQUENCE [LARGE SCALE GENOMIC DNA]</scope>
    <source>
        <strain evidence="2 3">ATCC 700990</strain>
    </source>
</reference>
<accession>A0A0W0TBH3</accession>
<keyword evidence="3" id="KW-1185">Reference proteome</keyword>
<comment type="caution">
    <text evidence="2">The sequence shown here is derived from an EMBL/GenBank/DDBJ whole genome shotgun (WGS) entry which is preliminary data.</text>
</comment>
<dbReference type="EMBL" id="LNXY01000003">
    <property type="protein sequence ID" value="KTC92972.1"/>
    <property type="molecule type" value="Genomic_DNA"/>
</dbReference>
<keyword evidence="1" id="KW-1133">Transmembrane helix</keyword>
<feature type="transmembrane region" description="Helical" evidence="1">
    <location>
        <begin position="172"/>
        <end position="193"/>
    </location>
</feature>
<dbReference type="RefSeq" id="WP_058494701.1">
    <property type="nucleotide sequence ID" value="NZ_CAAAIU010000003.1"/>
</dbReference>
<feature type="transmembrane region" description="Helical" evidence="1">
    <location>
        <begin position="80"/>
        <end position="98"/>
    </location>
</feature>
<gene>
    <name evidence="2" type="ORF">Ldro_0343</name>
</gene>
<name>A0A0W0TBH3_9GAMM</name>
<organism evidence="2 3">
    <name type="scientific">Legionella drozanskii LLAP-1</name>
    <dbReference type="NCBI Taxonomy" id="1212489"/>
    <lineage>
        <taxon>Bacteria</taxon>
        <taxon>Pseudomonadati</taxon>
        <taxon>Pseudomonadota</taxon>
        <taxon>Gammaproteobacteria</taxon>
        <taxon>Legionellales</taxon>
        <taxon>Legionellaceae</taxon>
        <taxon>Legionella</taxon>
    </lineage>
</organism>
<dbReference type="Proteomes" id="UP000054736">
    <property type="component" value="Unassembled WGS sequence"/>
</dbReference>
<dbReference type="PATRIC" id="fig|1212489.4.peg.354"/>
<dbReference type="STRING" id="1212489.Ldro_0343"/>
<evidence type="ECO:0008006" key="4">
    <source>
        <dbReference type="Google" id="ProtNLM"/>
    </source>
</evidence>
<keyword evidence="1" id="KW-0812">Transmembrane</keyword>